<dbReference type="KEGG" id="dwd:DSCW_32750"/>
<dbReference type="RefSeq" id="WP_155304742.1">
    <property type="nucleotide sequence ID" value="NZ_AP021875.1"/>
</dbReference>
<evidence type="ECO:0000313" key="1">
    <source>
        <dbReference type="EMBL" id="BBO75858.1"/>
    </source>
</evidence>
<dbReference type="OrthoDB" id="5567062at2"/>
<protein>
    <submittedName>
        <fullName evidence="1">Uncharacterized protein</fullName>
    </submittedName>
</protein>
<gene>
    <name evidence="1" type="ORF">DSCW_32750</name>
</gene>
<accession>A0A5K7Z4E5</accession>
<reference evidence="1 2" key="1">
    <citation type="submission" date="2019-11" db="EMBL/GenBank/DDBJ databases">
        <title>Comparative genomics of hydrocarbon-degrading Desulfosarcina strains.</title>
        <authorList>
            <person name="Watanabe M."/>
            <person name="Kojima H."/>
            <person name="Fukui M."/>
        </authorList>
    </citation>
    <scope>NUCLEOTIDE SEQUENCE [LARGE SCALE GENOMIC DNA]</scope>
    <source>
        <strain evidence="1 2">PP31</strain>
    </source>
</reference>
<keyword evidence="2" id="KW-1185">Reference proteome</keyword>
<dbReference type="EMBL" id="AP021875">
    <property type="protein sequence ID" value="BBO75858.1"/>
    <property type="molecule type" value="Genomic_DNA"/>
</dbReference>
<organism evidence="1 2">
    <name type="scientific">Desulfosarcina widdelii</name>
    <dbReference type="NCBI Taxonomy" id="947919"/>
    <lineage>
        <taxon>Bacteria</taxon>
        <taxon>Pseudomonadati</taxon>
        <taxon>Thermodesulfobacteriota</taxon>
        <taxon>Desulfobacteria</taxon>
        <taxon>Desulfobacterales</taxon>
        <taxon>Desulfosarcinaceae</taxon>
        <taxon>Desulfosarcina</taxon>
    </lineage>
</organism>
<proteinExistence type="predicted"/>
<evidence type="ECO:0000313" key="2">
    <source>
        <dbReference type="Proteomes" id="UP000427769"/>
    </source>
</evidence>
<name>A0A5K7Z4E5_9BACT</name>
<dbReference type="AlphaFoldDB" id="A0A5K7Z4E5"/>
<sequence>MARRLKSIADIRRYVAGLINRADPGNGPLEPAVASKMAYLANILKGIIERGDLEDRITALEDQFLQREDKA</sequence>
<dbReference type="Proteomes" id="UP000427769">
    <property type="component" value="Chromosome"/>
</dbReference>